<keyword evidence="8 10" id="KW-0472">Membrane</keyword>
<sequence>MTSPETPPTGTARPWIPVRPTGSVEAEEYDDAPDERPEDADADHPAFPAPAVDHTPVPVPHRERLLVALLGERRLRLGSTARDRLWAWLGPLLVTVVAAVARLWDLARPHTLVFDETYYVKQAYTLLMVGYDAEWPEEPNPAFEAGNRDIFLDKADYVVHPPVGKWMIAAGMRLGGADNPWAWRLTTALVGIAAVFLVAWVARRLFASTLAGIIAGGLFAIDGVGIVHARTGLLDSMVMFWALVAFVLLILDREHSRRRLAARVGARLDAGLPLGRFGPSMGIRWYRLAAAVALGLCIGTKWSGLYFLAVFALMSVAWDASARRTVGIRMWPLAALVRDAIPAFFVVVPVAALTYLASWAAWFTNDRSYLRTWAADHPTAGVQWLPEALRSLWEYHGRMWRFHNGLTSDHTYEAHPLGWLVQWRPTSFYYESQAKGEAIPTGGVCAWEKCSQVITSVGNPLIWWLATAAVLLALVLVGARLDWRGVAVLSGIVAGWLPWLAYAHRTIFTFYTIAFAPFMYLTLTYVAVSLWELTADHPRRRKRLRTAGIVVGSLVVAFSLFWYPIWTGWNVPTGFWRAHMWLRSWI</sequence>
<evidence type="ECO:0000256" key="5">
    <source>
        <dbReference type="ARBA" id="ARBA00022679"/>
    </source>
</evidence>
<gene>
    <name evidence="14" type="ORF">SAMN04488035_1755</name>
</gene>
<dbReference type="AlphaFoldDB" id="A0A1I2GIF1"/>
<dbReference type="RefSeq" id="WP_229828793.1">
    <property type="nucleotide sequence ID" value="NZ_BNAN01000003.1"/>
</dbReference>
<evidence type="ECO:0000256" key="3">
    <source>
        <dbReference type="ARBA" id="ARBA00007222"/>
    </source>
</evidence>
<keyword evidence="10" id="KW-1003">Cell membrane</keyword>
<keyword evidence="15" id="KW-1185">Reference proteome</keyword>
<dbReference type="PANTHER" id="PTHR10050:SF46">
    <property type="entry name" value="PROTEIN O-MANNOSYL-TRANSFERASE 2"/>
    <property type="match status" value="1"/>
</dbReference>
<dbReference type="GO" id="GO:0012505">
    <property type="term" value="C:endomembrane system"/>
    <property type="evidence" value="ECO:0007669"/>
    <property type="project" value="UniProtKB-SubCell"/>
</dbReference>
<feature type="transmembrane region" description="Helical" evidence="10">
    <location>
        <begin position="461"/>
        <end position="479"/>
    </location>
</feature>
<evidence type="ECO:0000256" key="1">
    <source>
        <dbReference type="ARBA" id="ARBA00004127"/>
    </source>
</evidence>
<comment type="pathway">
    <text evidence="2 10">Protein modification; protein glycosylation.</text>
</comment>
<feature type="transmembrane region" description="Helical" evidence="10">
    <location>
        <begin position="209"/>
        <end position="227"/>
    </location>
</feature>
<evidence type="ECO:0000313" key="15">
    <source>
        <dbReference type="Proteomes" id="UP000198520"/>
    </source>
</evidence>
<evidence type="ECO:0000259" key="13">
    <source>
        <dbReference type="Pfam" id="PF16192"/>
    </source>
</evidence>
<keyword evidence="4 10" id="KW-0328">Glycosyltransferase</keyword>
<dbReference type="Pfam" id="PF16192">
    <property type="entry name" value="PMT_4TMC"/>
    <property type="match status" value="1"/>
</dbReference>
<evidence type="ECO:0000259" key="12">
    <source>
        <dbReference type="Pfam" id="PF02366"/>
    </source>
</evidence>
<dbReference type="STRING" id="285351.SAMN04488035_1755"/>
<keyword evidence="7 10" id="KW-1133">Transmembrane helix</keyword>
<proteinExistence type="inferred from homology"/>
<evidence type="ECO:0000256" key="9">
    <source>
        <dbReference type="ARBA" id="ARBA00093617"/>
    </source>
</evidence>
<dbReference type="Proteomes" id="UP000198520">
    <property type="component" value="Unassembled WGS sequence"/>
</dbReference>
<protein>
    <recommendedName>
        <fullName evidence="9 10">Polyprenol-phosphate-mannose--protein mannosyltransferase</fullName>
        <ecNumber evidence="10">2.4.1.-</ecNumber>
    </recommendedName>
</protein>
<dbReference type="PANTHER" id="PTHR10050">
    <property type="entry name" value="DOLICHYL-PHOSPHATE-MANNOSE--PROTEIN MANNOSYLTRANSFERASE"/>
    <property type="match status" value="1"/>
</dbReference>
<feature type="domain" description="Protein O-mannosyl-transferase C-terminal four TM" evidence="13">
    <location>
        <begin position="389"/>
        <end position="585"/>
    </location>
</feature>
<feature type="transmembrane region" description="Helical" evidence="10">
    <location>
        <begin position="546"/>
        <end position="566"/>
    </location>
</feature>
<evidence type="ECO:0000256" key="8">
    <source>
        <dbReference type="ARBA" id="ARBA00023136"/>
    </source>
</evidence>
<comment type="function">
    <text evidence="10">Protein O-mannosyltransferase that catalyzes the transfer of a single mannose residue from a polyprenol phospho-mannosyl lipidic donor to the hydroxyl group of selected serine and threonine residues in acceptor proteins.</text>
</comment>
<feature type="transmembrane region" description="Helical" evidence="10">
    <location>
        <begin position="181"/>
        <end position="202"/>
    </location>
</feature>
<dbReference type="InterPro" id="IPR003342">
    <property type="entry name" value="ArnT-like_N"/>
</dbReference>
<dbReference type="InterPro" id="IPR027005">
    <property type="entry name" value="PMT-like"/>
</dbReference>
<evidence type="ECO:0000256" key="10">
    <source>
        <dbReference type="RuleBase" id="RU367007"/>
    </source>
</evidence>
<feature type="region of interest" description="Disordered" evidence="11">
    <location>
        <begin position="1"/>
        <end position="55"/>
    </location>
</feature>
<dbReference type="EMBL" id="FONZ01000003">
    <property type="protein sequence ID" value="SFF16750.1"/>
    <property type="molecule type" value="Genomic_DNA"/>
</dbReference>
<evidence type="ECO:0000256" key="11">
    <source>
        <dbReference type="SAM" id="MobiDB-lite"/>
    </source>
</evidence>
<keyword evidence="5 10" id="KW-0808">Transferase</keyword>
<accession>A0A1I2GIF1</accession>
<dbReference type="Pfam" id="PF02366">
    <property type="entry name" value="PMT"/>
    <property type="match status" value="1"/>
</dbReference>
<organism evidence="14 15">
    <name type="scientific">Flavimobilis marinus</name>
    <dbReference type="NCBI Taxonomy" id="285351"/>
    <lineage>
        <taxon>Bacteria</taxon>
        <taxon>Bacillati</taxon>
        <taxon>Actinomycetota</taxon>
        <taxon>Actinomycetes</taxon>
        <taxon>Micrococcales</taxon>
        <taxon>Jonesiaceae</taxon>
        <taxon>Flavimobilis</taxon>
    </lineage>
</organism>
<feature type="transmembrane region" description="Helical" evidence="10">
    <location>
        <begin position="233"/>
        <end position="251"/>
    </location>
</feature>
<feature type="transmembrane region" description="Helical" evidence="10">
    <location>
        <begin position="85"/>
        <end position="104"/>
    </location>
</feature>
<dbReference type="EC" id="2.4.1.-" evidence="10"/>
<comment type="similarity">
    <text evidence="3 10">Belongs to the glycosyltransferase 39 family.</text>
</comment>
<comment type="subcellular location">
    <subcellularLocation>
        <location evidence="10">Cell membrane</location>
    </subcellularLocation>
    <subcellularLocation>
        <location evidence="1">Endomembrane system</location>
        <topology evidence="1">Multi-pass membrane protein</topology>
    </subcellularLocation>
</comment>
<feature type="compositionally biased region" description="Acidic residues" evidence="11">
    <location>
        <begin position="25"/>
        <end position="41"/>
    </location>
</feature>
<name>A0A1I2GIF1_9MICO</name>
<dbReference type="InterPro" id="IPR032421">
    <property type="entry name" value="PMT_4TMC"/>
</dbReference>
<evidence type="ECO:0000313" key="14">
    <source>
        <dbReference type="EMBL" id="SFF16750.1"/>
    </source>
</evidence>
<feature type="transmembrane region" description="Helical" evidence="10">
    <location>
        <begin position="343"/>
        <end position="363"/>
    </location>
</feature>
<feature type="transmembrane region" description="Helical" evidence="10">
    <location>
        <begin position="508"/>
        <end position="534"/>
    </location>
</feature>
<dbReference type="GO" id="GO:0004169">
    <property type="term" value="F:dolichyl-phosphate-mannose-protein mannosyltransferase activity"/>
    <property type="evidence" value="ECO:0007669"/>
    <property type="project" value="UniProtKB-UniRule"/>
</dbReference>
<evidence type="ECO:0000256" key="2">
    <source>
        <dbReference type="ARBA" id="ARBA00004922"/>
    </source>
</evidence>
<keyword evidence="6 10" id="KW-0812">Transmembrane</keyword>
<evidence type="ECO:0000256" key="4">
    <source>
        <dbReference type="ARBA" id="ARBA00022676"/>
    </source>
</evidence>
<evidence type="ECO:0000256" key="6">
    <source>
        <dbReference type="ARBA" id="ARBA00022692"/>
    </source>
</evidence>
<reference evidence="15" key="1">
    <citation type="submission" date="2016-10" db="EMBL/GenBank/DDBJ databases">
        <authorList>
            <person name="Varghese N."/>
            <person name="Submissions S."/>
        </authorList>
    </citation>
    <scope>NUCLEOTIDE SEQUENCE [LARGE SCALE GENOMIC DNA]</scope>
    <source>
        <strain evidence="15">DSM 19083</strain>
    </source>
</reference>
<evidence type="ECO:0000256" key="7">
    <source>
        <dbReference type="ARBA" id="ARBA00022989"/>
    </source>
</evidence>
<dbReference type="UniPathway" id="UPA00378"/>
<feature type="domain" description="ArnT-like N-terminal" evidence="12">
    <location>
        <begin position="179"/>
        <end position="251"/>
    </location>
</feature>
<dbReference type="GO" id="GO:0005886">
    <property type="term" value="C:plasma membrane"/>
    <property type="evidence" value="ECO:0007669"/>
    <property type="project" value="UniProtKB-SubCell"/>
</dbReference>